<evidence type="ECO:0000313" key="8">
    <source>
        <dbReference type="EMBL" id="OGC56440.1"/>
    </source>
</evidence>
<dbReference type="PANTHER" id="PTHR13887:SF14">
    <property type="entry name" value="DISULFIDE BOND FORMATION PROTEIN D"/>
    <property type="match status" value="1"/>
</dbReference>
<dbReference type="Pfam" id="PF13462">
    <property type="entry name" value="Thioredoxin_4"/>
    <property type="match status" value="1"/>
</dbReference>
<dbReference type="PANTHER" id="PTHR13887">
    <property type="entry name" value="GLUTATHIONE S-TRANSFERASE KAPPA"/>
    <property type="match status" value="1"/>
</dbReference>
<accession>A0A1F4VHK3</accession>
<keyword evidence="6" id="KW-0812">Transmembrane</keyword>
<feature type="transmembrane region" description="Helical" evidence="6">
    <location>
        <begin position="21"/>
        <end position="42"/>
    </location>
</feature>
<dbReference type="InterPro" id="IPR036249">
    <property type="entry name" value="Thioredoxin-like_sf"/>
</dbReference>
<keyword evidence="3" id="KW-0560">Oxidoreductase</keyword>
<feature type="domain" description="Thioredoxin" evidence="7">
    <location>
        <begin position="48"/>
        <end position="253"/>
    </location>
</feature>
<evidence type="ECO:0000256" key="2">
    <source>
        <dbReference type="ARBA" id="ARBA00022729"/>
    </source>
</evidence>
<dbReference type="SUPFAM" id="SSF52833">
    <property type="entry name" value="Thioredoxin-like"/>
    <property type="match status" value="1"/>
</dbReference>
<name>A0A1F4VHK3_UNCKA</name>
<keyword evidence="6" id="KW-1133">Transmembrane helix</keyword>
<keyword evidence="5" id="KW-0676">Redox-active center</keyword>
<gene>
    <name evidence="8" type="ORF">A3H26_01065</name>
</gene>
<dbReference type="AlphaFoldDB" id="A0A1F4VHK3"/>
<comment type="similarity">
    <text evidence="1">Belongs to the thioredoxin family. DsbA subfamily.</text>
</comment>
<keyword evidence="2" id="KW-0732">Signal</keyword>
<evidence type="ECO:0000256" key="1">
    <source>
        <dbReference type="ARBA" id="ARBA00005791"/>
    </source>
</evidence>
<proteinExistence type="inferred from homology"/>
<evidence type="ECO:0000256" key="3">
    <source>
        <dbReference type="ARBA" id="ARBA00023002"/>
    </source>
</evidence>
<protein>
    <recommendedName>
        <fullName evidence="7">Thioredoxin domain-containing protein</fullName>
    </recommendedName>
</protein>
<comment type="caution">
    <text evidence="8">The sequence shown here is derived from an EMBL/GenBank/DDBJ whole genome shotgun (WGS) entry which is preliminary data.</text>
</comment>
<dbReference type="EMBL" id="MEVN01000038">
    <property type="protein sequence ID" value="OGC56440.1"/>
    <property type="molecule type" value="Genomic_DNA"/>
</dbReference>
<evidence type="ECO:0000256" key="5">
    <source>
        <dbReference type="ARBA" id="ARBA00023284"/>
    </source>
</evidence>
<dbReference type="InterPro" id="IPR013766">
    <property type="entry name" value="Thioredoxin_domain"/>
</dbReference>
<evidence type="ECO:0000313" key="9">
    <source>
        <dbReference type="Proteomes" id="UP000177763"/>
    </source>
</evidence>
<dbReference type="GO" id="GO:0016491">
    <property type="term" value="F:oxidoreductase activity"/>
    <property type="evidence" value="ECO:0007669"/>
    <property type="project" value="UniProtKB-KW"/>
</dbReference>
<dbReference type="Gene3D" id="3.40.30.10">
    <property type="entry name" value="Glutaredoxin"/>
    <property type="match status" value="1"/>
</dbReference>
<organism evidence="8 9">
    <name type="scientific">candidate division WWE3 bacterium RIFCSPLOWO2_12_FULL_36_10</name>
    <dbReference type="NCBI Taxonomy" id="1802630"/>
    <lineage>
        <taxon>Bacteria</taxon>
        <taxon>Katanobacteria</taxon>
    </lineage>
</organism>
<keyword evidence="6" id="KW-0472">Membrane</keyword>
<sequence>MDETSSKSKGLPAQSGFPTQTVFVFIVVVLLIGAAFMIGTLWTKVQYLENGGTKPTIVGTNNNQPSTPVKLDPITKKDHIRGAKNPKAVIIEYSDLECPFCKSYHASLKQALEEYPNDIAWIYRHFPIASLHPKAEKEAEAVECAFKLSGDDGFWALTDKIFEVTPSNNGLDPTILPDLASQVGLNVSDFQKCLDSGEMSKVVEGGIQSGAKAQVQGTPASFIMNIKTGKFKEVQGGAVPYTTLKQAIETTLAE</sequence>
<evidence type="ECO:0000259" key="7">
    <source>
        <dbReference type="PROSITE" id="PS51352"/>
    </source>
</evidence>
<dbReference type="Proteomes" id="UP000177763">
    <property type="component" value="Unassembled WGS sequence"/>
</dbReference>
<dbReference type="STRING" id="1802630.A3H26_01065"/>
<reference evidence="8 9" key="1">
    <citation type="journal article" date="2016" name="Nat. Commun.">
        <title>Thousands of microbial genomes shed light on interconnected biogeochemical processes in an aquifer system.</title>
        <authorList>
            <person name="Anantharaman K."/>
            <person name="Brown C.T."/>
            <person name="Hug L.A."/>
            <person name="Sharon I."/>
            <person name="Castelle C.J."/>
            <person name="Probst A.J."/>
            <person name="Thomas B.C."/>
            <person name="Singh A."/>
            <person name="Wilkins M.J."/>
            <person name="Karaoz U."/>
            <person name="Brodie E.L."/>
            <person name="Williams K.H."/>
            <person name="Hubbard S.S."/>
            <person name="Banfield J.F."/>
        </authorList>
    </citation>
    <scope>NUCLEOTIDE SEQUENCE [LARGE SCALE GENOMIC DNA]</scope>
</reference>
<keyword evidence="4" id="KW-1015">Disulfide bond</keyword>
<dbReference type="PROSITE" id="PS51352">
    <property type="entry name" value="THIOREDOXIN_2"/>
    <property type="match status" value="1"/>
</dbReference>
<evidence type="ECO:0000256" key="4">
    <source>
        <dbReference type="ARBA" id="ARBA00023157"/>
    </source>
</evidence>
<evidence type="ECO:0000256" key="6">
    <source>
        <dbReference type="SAM" id="Phobius"/>
    </source>
</evidence>
<dbReference type="InterPro" id="IPR012336">
    <property type="entry name" value="Thioredoxin-like_fold"/>
</dbReference>